<organism evidence="2 3">
    <name type="scientific">Juglans regia</name>
    <name type="common">English walnut</name>
    <dbReference type="NCBI Taxonomy" id="51240"/>
    <lineage>
        <taxon>Eukaryota</taxon>
        <taxon>Viridiplantae</taxon>
        <taxon>Streptophyta</taxon>
        <taxon>Embryophyta</taxon>
        <taxon>Tracheophyta</taxon>
        <taxon>Spermatophyta</taxon>
        <taxon>Magnoliopsida</taxon>
        <taxon>eudicotyledons</taxon>
        <taxon>Gunneridae</taxon>
        <taxon>Pentapetalae</taxon>
        <taxon>rosids</taxon>
        <taxon>fabids</taxon>
        <taxon>Fagales</taxon>
        <taxon>Juglandaceae</taxon>
        <taxon>Juglans</taxon>
    </lineage>
</organism>
<gene>
    <name evidence="2" type="ORF">F2P56_009237</name>
</gene>
<dbReference type="AlphaFoldDB" id="A0A834CZS6"/>
<dbReference type="PANTHER" id="PTHR37242:SF1">
    <property type="entry name" value="OS09G0569450 PROTEIN"/>
    <property type="match status" value="1"/>
</dbReference>
<dbReference type="Proteomes" id="UP000619265">
    <property type="component" value="Unassembled WGS sequence"/>
</dbReference>
<dbReference type="Gramene" id="Jr04_11450_p1">
    <property type="protein sequence ID" value="cds.Jr04_11450_p1"/>
    <property type="gene ID" value="Jr04_11450"/>
</dbReference>
<accession>A0A834CZS6</accession>
<comment type="caution">
    <text evidence="2">The sequence shown here is derived from an EMBL/GenBank/DDBJ whole genome shotgun (WGS) entry which is preliminary data.</text>
</comment>
<reference evidence="2" key="2">
    <citation type="submission" date="2020-03" db="EMBL/GenBank/DDBJ databases">
        <title>Walnut 2.0.</title>
        <authorList>
            <person name="Marrano A."/>
            <person name="Britton M."/>
            <person name="Zimin A.V."/>
            <person name="Zaini P.A."/>
            <person name="Workman R."/>
            <person name="Puiu D."/>
            <person name="Bianco L."/>
            <person name="Allen B.J."/>
            <person name="Troggio M."/>
            <person name="Leslie C.A."/>
            <person name="Timp W."/>
            <person name="Dendekar A."/>
            <person name="Salzberg S.L."/>
            <person name="Neale D.B."/>
        </authorList>
    </citation>
    <scope>NUCLEOTIDE SEQUENCE</scope>
    <source>
        <tissue evidence="2">Leaves</tissue>
    </source>
</reference>
<feature type="compositionally biased region" description="Polar residues" evidence="1">
    <location>
        <begin position="14"/>
        <end position="28"/>
    </location>
</feature>
<feature type="compositionally biased region" description="Pro residues" evidence="1">
    <location>
        <begin position="33"/>
        <end position="42"/>
    </location>
</feature>
<protein>
    <submittedName>
        <fullName evidence="2">Uncharacterized protein</fullName>
    </submittedName>
</protein>
<proteinExistence type="predicted"/>
<feature type="non-terminal residue" evidence="2">
    <location>
        <position position="127"/>
    </location>
</feature>
<dbReference type="EMBL" id="LIHL02000004">
    <property type="protein sequence ID" value="KAF5472525.1"/>
    <property type="molecule type" value="Genomic_DNA"/>
</dbReference>
<evidence type="ECO:0000256" key="1">
    <source>
        <dbReference type="SAM" id="MobiDB-lite"/>
    </source>
</evidence>
<evidence type="ECO:0000313" key="2">
    <source>
        <dbReference type="EMBL" id="KAF5472525.1"/>
    </source>
</evidence>
<evidence type="ECO:0000313" key="3">
    <source>
        <dbReference type="Proteomes" id="UP000619265"/>
    </source>
</evidence>
<sequence>NLFVRSRNVSCLPQPATHYSNNPHQNMVQDPEQPIPPAPPLQRPIQADTHPPQPPPSPFDPSRMIGIIKRKALIKELAAVYHAECLSYCQELLELQRNWEEPFVDLKIPEDSKKDKIRPSKRVKKSR</sequence>
<feature type="region of interest" description="Disordered" evidence="1">
    <location>
        <begin position="14"/>
        <end position="63"/>
    </location>
</feature>
<name>A0A834CZS6_JUGRE</name>
<dbReference type="PANTHER" id="PTHR37242">
    <property type="entry name" value="OS09G0569450 PROTEIN"/>
    <property type="match status" value="1"/>
</dbReference>
<reference evidence="2" key="1">
    <citation type="submission" date="2015-10" db="EMBL/GenBank/DDBJ databases">
        <authorList>
            <person name="Martinez-Garcia P.J."/>
            <person name="Crepeau M.W."/>
            <person name="Puiu D."/>
            <person name="Gonzalez-Ibeas D."/>
            <person name="Whalen J."/>
            <person name="Stevens K."/>
            <person name="Paul R."/>
            <person name="Butterfield T."/>
            <person name="Britton M."/>
            <person name="Reagan R."/>
            <person name="Chakraborty S."/>
            <person name="Walawage S.L."/>
            <person name="Vasquez-Gross H.A."/>
            <person name="Cardeno C."/>
            <person name="Famula R."/>
            <person name="Pratt K."/>
            <person name="Kuruganti S."/>
            <person name="Aradhya M.K."/>
            <person name="Leslie C.A."/>
            <person name="Dandekar A.M."/>
            <person name="Salzberg S.L."/>
            <person name="Wegrzyn J.L."/>
            <person name="Langley C.H."/>
            <person name="Neale D.B."/>
        </authorList>
    </citation>
    <scope>NUCLEOTIDE SEQUENCE</scope>
    <source>
        <tissue evidence="2">Leaves</tissue>
    </source>
</reference>